<dbReference type="SUPFAM" id="SSF51735">
    <property type="entry name" value="NAD(P)-binding Rossmann-fold domains"/>
    <property type="match status" value="1"/>
</dbReference>
<dbReference type="Gene3D" id="3.90.180.10">
    <property type="entry name" value="Medium-chain alcohol dehydrogenases, catalytic domain"/>
    <property type="match status" value="1"/>
</dbReference>
<keyword evidence="5" id="KW-0560">Oxidoreductase</keyword>
<keyword evidence="3" id="KW-0479">Metal-binding</keyword>
<comment type="similarity">
    <text evidence="2">Belongs to the zinc-containing alcohol dehydrogenase family.</text>
</comment>
<evidence type="ECO:0000256" key="4">
    <source>
        <dbReference type="ARBA" id="ARBA00022833"/>
    </source>
</evidence>
<evidence type="ECO:0000256" key="3">
    <source>
        <dbReference type="ARBA" id="ARBA00022723"/>
    </source>
</evidence>
<dbReference type="PANTHER" id="PTHR43350:SF17">
    <property type="entry name" value="NAD-DEPENDENT ALCOHOL DEHYDROGENASE"/>
    <property type="match status" value="1"/>
</dbReference>
<dbReference type="EMBL" id="JACXAH010000008">
    <property type="protein sequence ID" value="MBD1372053.1"/>
    <property type="molecule type" value="Genomic_DNA"/>
</dbReference>
<sequence length="347" mass="37819">MGNPYGLHRVVTPQGVLPQPAWKLDVESDVYENELFIQVTCLNIDSASFAQLKEECKQDEEQLKNRILSIVHERGKMHNPVTGSGGMLIGSIQYVGKQFPNQSLRKNEKVASLVSLTLTPLKLEAIHSVNMKTGQIEVTGTAVLFESGLYAVLPPDLPETIALAALDVCGAPAQTARIVKPDDRVLLLGAGGKAGLLSLYHAWQRAGKNGQVIAMESNEAVCYELEQLGLAHHVVQIDATDPVHVYQRVKEITDGSMVDLTINCVNVPYSELSSILATRDRGLVYFFSTAVQFTAASLGAEGLGKDVQMVIGNGYTPGHADLALDTLRSFKPLYDIFLQRYGDDQIE</sequence>
<dbReference type="InterPro" id="IPR058932">
    <property type="entry name" value="KDD_N"/>
</dbReference>
<dbReference type="PANTHER" id="PTHR43350">
    <property type="entry name" value="NAD-DEPENDENT ALCOHOL DEHYDROGENASE"/>
    <property type="match status" value="1"/>
</dbReference>
<dbReference type="Pfam" id="PF26370">
    <property type="entry name" value="KDD_N"/>
    <property type="match status" value="1"/>
</dbReference>
<organism evidence="7 8">
    <name type="scientific">Polycladospora coralii</name>
    <dbReference type="NCBI Taxonomy" id="2771432"/>
    <lineage>
        <taxon>Bacteria</taxon>
        <taxon>Bacillati</taxon>
        <taxon>Bacillota</taxon>
        <taxon>Bacilli</taxon>
        <taxon>Bacillales</taxon>
        <taxon>Thermoactinomycetaceae</taxon>
        <taxon>Polycladospora</taxon>
    </lineage>
</organism>
<evidence type="ECO:0000256" key="1">
    <source>
        <dbReference type="ARBA" id="ARBA00001947"/>
    </source>
</evidence>
<keyword evidence="8" id="KW-1185">Reference proteome</keyword>
<evidence type="ECO:0000313" key="7">
    <source>
        <dbReference type="EMBL" id="MBD1372053.1"/>
    </source>
</evidence>
<reference evidence="7" key="1">
    <citation type="submission" date="2020-09" db="EMBL/GenBank/DDBJ databases">
        <title>A novel bacterium of genus Hazenella, isolated from South China Sea.</title>
        <authorList>
            <person name="Huang H."/>
            <person name="Mo K."/>
            <person name="Hu Y."/>
        </authorList>
    </citation>
    <scope>NUCLEOTIDE SEQUENCE</scope>
    <source>
        <strain evidence="7">IB182357</strain>
    </source>
</reference>
<protein>
    <submittedName>
        <fullName evidence="7">Zinc-binding alcohol dehydrogenase family protein</fullName>
    </submittedName>
</protein>
<dbReference type="GO" id="GO:0046872">
    <property type="term" value="F:metal ion binding"/>
    <property type="evidence" value="ECO:0007669"/>
    <property type="project" value="UniProtKB-KW"/>
</dbReference>
<evidence type="ECO:0000256" key="5">
    <source>
        <dbReference type="ARBA" id="ARBA00023002"/>
    </source>
</evidence>
<dbReference type="GO" id="GO:0016491">
    <property type="term" value="F:oxidoreductase activity"/>
    <property type="evidence" value="ECO:0007669"/>
    <property type="project" value="UniProtKB-KW"/>
</dbReference>
<proteinExistence type="inferred from homology"/>
<comment type="cofactor">
    <cofactor evidence="1">
        <name>Zn(2+)</name>
        <dbReference type="ChEBI" id="CHEBI:29105"/>
    </cofactor>
</comment>
<name>A0A926N976_9BACL</name>
<dbReference type="AlphaFoldDB" id="A0A926N976"/>
<accession>A0A926N976</accession>
<evidence type="ECO:0000259" key="6">
    <source>
        <dbReference type="Pfam" id="PF26370"/>
    </source>
</evidence>
<keyword evidence="4" id="KW-0862">Zinc</keyword>
<evidence type="ECO:0000256" key="2">
    <source>
        <dbReference type="ARBA" id="ARBA00008072"/>
    </source>
</evidence>
<comment type="caution">
    <text evidence="7">The sequence shown here is derived from an EMBL/GenBank/DDBJ whole genome shotgun (WGS) entry which is preliminary data.</text>
</comment>
<evidence type="ECO:0000313" key="8">
    <source>
        <dbReference type="Proteomes" id="UP000661691"/>
    </source>
</evidence>
<feature type="domain" description="L-erythro-3,5-diaminohexanoate dehydrogenase N-terminal" evidence="6">
    <location>
        <begin position="8"/>
        <end position="154"/>
    </location>
</feature>
<dbReference type="Gene3D" id="3.40.50.720">
    <property type="entry name" value="NAD(P)-binding Rossmann-like Domain"/>
    <property type="match status" value="1"/>
</dbReference>
<dbReference type="InterPro" id="IPR036291">
    <property type="entry name" value="NAD(P)-bd_dom_sf"/>
</dbReference>
<gene>
    <name evidence="7" type="ORF">IC620_06730</name>
</gene>
<dbReference type="Proteomes" id="UP000661691">
    <property type="component" value="Unassembled WGS sequence"/>
</dbReference>